<proteinExistence type="predicted"/>
<evidence type="ECO:0000313" key="1">
    <source>
        <dbReference type="EMBL" id="OIJ20819.1"/>
    </source>
</evidence>
<gene>
    <name evidence="1" type="ORF">BKP45_08480</name>
</gene>
<dbReference type="Proteomes" id="UP000180057">
    <property type="component" value="Unassembled WGS sequence"/>
</dbReference>
<protein>
    <submittedName>
        <fullName evidence="1">Uncharacterized protein</fullName>
    </submittedName>
</protein>
<accession>A0A1S2M7W9</accession>
<keyword evidence="2" id="KW-1185">Reference proteome</keyword>
<name>A0A1S2M7W9_9BACI</name>
<comment type="caution">
    <text evidence="1">The sequence shown here is derived from an EMBL/GenBank/DDBJ whole genome shotgun (WGS) entry which is preliminary data.</text>
</comment>
<dbReference type="EMBL" id="MLQS01000007">
    <property type="protein sequence ID" value="OIJ20819.1"/>
    <property type="molecule type" value="Genomic_DNA"/>
</dbReference>
<dbReference type="AlphaFoldDB" id="A0A1S2M7W9"/>
<dbReference type="RefSeq" id="WP_071389293.1">
    <property type="nucleotide sequence ID" value="NZ_MLQS01000007.1"/>
</dbReference>
<reference evidence="1 2" key="1">
    <citation type="submission" date="2016-10" db="EMBL/GenBank/DDBJ databases">
        <title>Draft genome sequences of four alkaliphilic bacteria belonging to the Anaerobacillus genus.</title>
        <authorList>
            <person name="Bassil N.M."/>
            <person name="Lloyd J.R."/>
        </authorList>
    </citation>
    <scope>NUCLEOTIDE SEQUENCE [LARGE SCALE GENOMIC DNA]</scope>
    <source>
        <strain evidence="1 2">DSM 22531</strain>
    </source>
</reference>
<evidence type="ECO:0000313" key="2">
    <source>
        <dbReference type="Proteomes" id="UP000180057"/>
    </source>
</evidence>
<sequence>MNYDQMKQFVLLTQDATALGWEFSIEEGKLQAFDENFSEDPITFQDVDQFLEWLENQFDKTIY</sequence>
<organism evidence="1 2">
    <name type="scientific">Anaerobacillus alkalidiazotrophicus</name>
    <dbReference type="NCBI Taxonomy" id="472963"/>
    <lineage>
        <taxon>Bacteria</taxon>
        <taxon>Bacillati</taxon>
        <taxon>Bacillota</taxon>
        <taxon>Bacilli</taxon>
        <taxon>Bacillales</taxon>
        <taxon>Bacillaceae</taxon>
        <taxon>Anaerobacillus</taxon>
    </lineage>
</organism>
<dbReference type="OrthoDB" id="2970341at2"/>